<evidence type="ECO:0000313" key="2">
    <source>
        <dbReference type="EMBL" id="KYC40987.1"/>
    </source>
</evidence>
<reference evidence="2 3" key="1">
    <citation type="journal article" date="2013" name="Genome Biol. Evol.">
        <title>Genomes of Stigonematalean cyanobacteria (subsection V) and the evolution of oxygenic photosynthesis from prokaryotes to plastids.</title>
        <authorList>
            <person name="Dagan T."/>
            <person name="Roettger M."/>
            <person name="Stucken K."/>
            <person name="Landan G."/>
            <person name="Koch R."/>
            <person name="Major P."/>
            <person name="Gould S.B."/>
            <person name="Goremykin V.V."/>
            <person name="Rippka R."/>
            <person name="Tandeau de Marsac N."/>
            <person name="Gugger M."/>
            <person name="Lockhart P.J."/>
            <person name="Allen J.F."/>
            <person name="Brune I."/>
            <person name="Maus I."/>
            <person name="Puhler A."/>
            <person name="Martin W.F."/>
        </authorList>
    </citation>
    <scope>NUCLEOTIDE SEQUENCE [LARGE SCALE GENOMIC DNA]</scope>
    <source>
        <strain evidence="2 3">PCC 7110</strain>
    </source>
</reference>
<dbReference type="GO" id="GO:0004467">
    <property type="term" value="F:long-chain fatty acid-CoA ligase activity"/>
    <property type="evidence" value="ECO:0007669"/>
    <property type="project" value="TreeGrafter"/>
</dbReference>
<dbReference type="STRING" id="128403.WA1_25120"/>
<dbReference type="SUPFAM" id="SSF56801">
    <property type="entry name" value="Acetyl-CoA synthetase-like"/>
    <property type="match status" value="1"/>
</dbReference>
<gene>
    <name evidence="2" type="ORF">WA1_25120</name>
</gene>
<dbReference type="InterPro" id="IPR042099">
    <property type="entry name" value="ANL_N_sf"/>
</dbReference>
<comment type="caution">
    <text evidence="2">The sequence shown here is derived from an EMBL/GenBank/DDBJ whole genome shotgun (WGS) entry which is preliminary data.</text>
</comment>
<dbReference type="PANTHER" id="PTHR43272:SF52">
    <property type="entry name" value="AMP-DEPENDENT SYNTHETASE_LIGASE DOMAIN-CONTAINING PROTEIN"/>
    <property type="match status" value="1"/>
</dbReference>
<dbReference type="GO" id="GO:0016020">
    <property type="term" value="C:membrane"/>
    <property type="evidence" value="ECO:0007669"/>
    <property type="project" value="TreeGrafter"/>
</dbReference>
<dbReference type="EMBL" id="ANNX02000026">
    <property type="protein sequence ID" value="KYC40987.1"/>
    <property type="molecule type" value="Genomic_DNA"/>
</dbReference>
<feature type="domain" description="AMP-dependent synthetase/ligase" evidence="1">
    <location>
        <begin position="13"/>
        <end position="377"/>
    </location>
</feature>
<protein>
    <recommendedName>
        <fullName evidence="1">AMP-dependent synthetase/ligase domain-containing protein</fullName>
    </recommendedName>
</protein>
<dbReference type="GO" id="GO:0005524">
    <property type="term" value="F:ATP binding"/>
    <property type="evidence" value="ECO:0007669"/>
    <property type="project" value="UniProtKB-KW"/>
</dbReference>
<dbReference type="PANTHER" id="PTHR43272">
    <property type="entry name" value="LONG-CHAIN-FATTY-ACID--COA LIGASE"/>
    <property type="match status" value="1"/>
</dbReference>
<name>A0A139X8G2_9CYAN</name>
<organism evidence="2 3">
    <name type="scientific">Scytonema hofmannii PCC 7110</name>
    <dbReference type="NCBI Taxonomy" id="128403"/>
    <lineage>
        <taxon>Bacteria</taxon>
        <taxon>Bacillati</taxon>
        <taxon>Cyanobacteriota</taxon>
        <taxon>Cyanophyceae</taxon>
        <taxon>Nostocales</taxon>
        <taxon>Scytonemataceae</taxon>
        <taxon>Scytonema</taxon>
    </lineage>
</organism>
<dbReference type="Gene3D" id="3.40.50.12780">
    <property type="entry name" value="N-terminal domain of ligase-like"/>
    <property type="match status" value="1"/>
</dbReference>
<dbReference type="AlphaFoldDB" id="A0A139X8G2"/>
<accession>A0A139X8G2</accession>
<keyword evidence="3" id="KW-1185">Reference proteome</keyword>
<dbReference type="Pfam" id="PF00501">
    <property type="entry name" value="AMP-binding"/>
    <property type="match status" value="1"/>
</dbReference>
<dbReference type="InterPro" id="IPR020845">
    <property type="entry name" value="AMP-binding_CS"/>
</dbReference>
<evidence type="ECO:0000259" key="1">
    <source>
        <dbReference type="Pfam" id="PF00501"/>
    </source>
</evidence>
<dbReference type="InterPro" id="IPR000873">
    <property type="entry name" value="AMP-dep_synth/lig_dom"/>
</dbReference>
<evidence type="ECO:0000313" key="3">
    <source>
        <dbReference type="Proteomes" id="UP000076925"/>
    </source>
</evidence>
<dbReference type="Proteomes" id="UP000076925">
    <property type="component" value="Unassembled WGS sequence"/>
</dbReference>
<sequence>MKFINEIIAKTTQSPDAIMVEVLPGQTTSAQTYSYGEMLTVAAHLSNELHRLQTTQAHPLRVGLVMANSPEWVAADLALMLSGATEVPIPLAFSAMQAKNLLTCIDICLVDTPGADRLATWSEQGEANLDYKAVHMNLRTLLDSSKDVTQYTNVAIAKEQEFICKIIHTSGTTGNPKGVKIRSNGLWDLIASLRRKVKPNTYARYLSIVPLSLLIEQVTAIYMTLSDGGTLVFLPPEIPLLGSAGVTAKELLPYLRYAAPSSMTLPPSMVEAIDGYCKANTYRTKKELFQQLFGRTEPPFLACGGAPTSPTILSHLAANGIVIYEGYGLSENSSVVSWNVPGCIKVGTVGKPLDHVQVKVSDEGELLVKSSSLFAGYTTTDPSSCDLSADGWLKTGDIAAIDNEGFICIYGRKKNVIVTANGRNVSPEWVESKYKTLSYVEEAVIFGNGLEKIYGFFVIDKNFDVSVAKENIAAFGEQNFSEVEQVSEIFITSSTDEVYRNYFTVTGRPIRDKIWNFIN</sequence>
<dbReference type="PROSITE" id="PS00455">
    <property type="entry name" value="AMP_BINDING"/>
    <property type="match status" value="1"/>
</dbReference>
<proteinExistence type="predicted"/>